<evidence type="ECO:0000313" key="3">
    <source>
        <dbReference type="Proteomes" id="UP000058636"/>
    </source>
</evidence>
<dbReference type="NCBIfam" id="TIGR03936">
    <property type="entry name" value="sam_1_link_chp"/>
    <property type="match status" value="1"/>
</dbReference>
<protein>
    <recommendedName>
        <fullName evidence="1">DUF2344 domain-containing protein</fullName>
    </recommendedName>
</protein>
<proteinExistence type="predicted"/>
<organism evidence="2 3">
    <name type="scientific">Thermotoga petrophila</name>
    <dbReference type="NCBI Taxonomy" id="93929"/>
    <lineage>
        <taxon>Bacteria</taxon>
        <taxon>Thermotogati</taxon>
        <taxon>Thermotogota</taxon>
        <taxon>Thermotogae</taxon>
        <taxon>Thermotogales</taxon>
        <taxon>Thermotogaceae</taxon>
        <taxon>Thermotoga</taxon>
    </lineage>
</organism>
<comment type="caution">
    <text evidence="2">The sequence shown here is derived from an EMBL/GenBank/DDBJ whole genome shotgun (WGS) entry which is preliminary data.</text>
</comment>
<dbReference type="Proteomes" id="UP000058636">
    <property type="component" value="Unassembled WGS sequence"/>
</dbReference>
<feature type="domain" description="DUF2344" evidence="1">
    <location>
        <begin position="2"/>
        <end position="120"/>
    </location>
</feature>
<name>A0A101EQD4_9THEM</name>
<dbReference type="Pfam" id="PF10105">
    <property type="entry name" value="DUF2344"/>
    <property type="match status" value="1"/>
</dbReference>
<reference evidence="2 3" key="1">
    <citation type="journal article" date="2015" name="MBio">
        <title>Genome-Resolved Metagenomic Analysis Reveals Roles for Candidate Phyla and Other Microbial Community Members in Biogeochemical Transformations in Oil Reservoirs.</title>
        <authorList>
            <person name="Hu P."/>
            <person name="Tom L."/>
            <person name="Singh A."/>
            <person name="Thomas B.C."/>
            <person name="Baker B.J."/>
            <person name="Piceno Y.M."/>
            <person name="Andersen G.L."/>
            <person name="Banfield J.F."/>
        </authorList>
    </citation>
    <scope>NUCLEOTIDE SEQUENCE [LARGE SCALE GENOMIC DNA]</scope>
    <source>
        <strain evidence="2">46_26</strain>
    </source>
</reference>
<dbReference type="InterPro" id="IPR018768">
    <property type="entry name" value="DUF2344"/>
</dbReference>
<evidence type="ECO:0000313" key="2">
    <source>
        <dbReference type="EMBL" id="KUK22953.1"/>
    </source>
</evidence>
<gene>
    <name evidence="2" type="ORF">XD57_0950</name>
</gene>
<accession>A0A101EQD4</accession>
<sequence>MKIVLRFKKKGMRRFLSTLESIKLVERSIRRADFPIVFTEGFHPKPKMSFLDAMPVGVVNLAFYVELFVKNISEKHIETLKNILPKDFALESAWIFDGNINELVNSYRFLVISEKPVDLEKTILKKNKKVSFKESLLDFEVSSGKKYHIFRYTQKREKLINPLLLAEEGTFFLPICEEAMTGHGPLSSLLERGGTRV</sequence>
<dbReference type="AlphaFoldDB" id="A0A101EQD4"/>
<evidence type="ECO:0000259" key="1">
    <source>
        <dbReference type="Pfam" id="PF10105"/>
    </source>
</evidence>
<dbReference type="EMBL" id="LGFG01000071">
    <property type="protein sequence ID" value="KUK22953.1"/>
    <property type="molecule type" value="Genomic_DNA"/>
</dbReference>
<dbReference type="PATRIC" id="fig|93930.3.peg.1805"/>